<keyword evidence="2" id="KW-1185">Reference proteome</keyword>
<comment type="caution">
    <text evidence="1">The sequence shown here is derived from an EMBL/GenBank/DDBJ whole genome shotgun (WGS) entry which is preliminary data.</text>
</comment>
<dbReference type="RefSeq" id="WP_348955462.1">
    <property type="nucleotide sequence ID" value="NZ_JBDZYD010000015.1"/>
</dbReference>
<organism evidence="1 2">
    <name type="scientific">Amycolatopsis melonis</name>
    <dbReference type="NCBI Taxonomy" id="3156488"/>
    <lineage>
        <taxon>Bacteria</taxon>
        <taxon>Bacillati</taxon>
        <taxon>Actinomycetota</taxon>
        <taxon>Actinomycetes</taxon>
        <taxon>Pseudonocardiales</taxon>
        <taxon>Pseudonocardiaceae</taxon>
        <taxon>Amycolatopsis</taxon>
    </lineage>
</organism>
<accession>A0ABV0LQ22</accession>
<sequence length="74" mass="7713">MSPIESAANAKSAELEPLAGGSSDDLGFWFNVRAAVDHVYARIITHGFHFATPAPEGGPAGTCGMSVGELLRVR</sequence>
<dbReference type="EMBL" id="JBDZYD010000015">
    <property type="protein sequence ID" value="MEQ0564400.1"/>
    <property type="molecule type" value="Genomic_DNA"/>
</dbReference>
<gene>
    <name evidence="1" type="ORF">ABJI51_35430</name>
</gene>
<dbReference type="Proteomes" id="UP001440984">
    <property type="component" value="Unassembled WGS sequence"/>
</dbReference>
<name>A0ABV0LQ22_9PSEU</name>
<protein>
    <submittedName>
        <fullName evidence="1">Uncharacterized protein</fullName>
    </submittedName>
</protein>
<proteinExistence type="predicted"/>
<reference evidence="1 2" key="1">
    <citation type="submission" date="2024-05" db="EMBL/GenBank/DDBJ databases">
        <authorList>
            <person name="Zhao H."/>
            <person name="Xu Y."/>
            <person name="Lin S."/>
            <person name="Spain J.C."/>
            <person name="Zhou N.-Y."/>
        </authorList>
    </citation>
    <scope>NUCLEOTIDE SEQUENCE [LARGE SCALE GENOMIC DNA]</scope>
    <source>
        <strain evidence="1 2">NEAU-NG30</strain>
    </source>
</reference>
<evidence type="ECO:0000313" key="2">
    <source>
        <dbReference type="Proteomes" id="UP001440984"/>
    </source>
</evidence>
<evidence type="ECO:0000313" key="1">
    <source>
        <dbReference type="EMBL" id="MEQ0564400.1"/>
    </source>
</evidence>